<reference evidence="2 3" key="1">
    <citation type="submission" date="2018-09" db="EMBL/GenBank/DDBJ databases">
        <title>Genomic investigation of the strawberry pathogen Phytophthora fragariae indicates pathogenicity is determined by transcriptional variation in three key races.</title>
        <authorList>
            <person name="Adams T.M."/>
            <person name="Armitage A.D."/>
            <person name="Sobczyk M.K."/>
            <person name="Bates H.J."/>
            <person name="Dunwell J.M."/>
            <person name="Nellist C.F."/>
            <person name="Harrison R.J."/>
        </authorList>
    </citation>
    <scope>NUCLEOTIDE SEQUENCE [LARGE SCALE GENOMIC DNA]</scope>
    <source>
        <strain evidence="2 3">SCRP249</strain>
    </source>
</reference>
<comment type="caution">
    <text evidence="2">The sequence shown here is derived from an EMBL/GenBank/DDBJ whole genome shotgun (WGS) entry which is preliminary data.</text>
</comment>
<keyword evidence="1" id="KW-0472">Membrane</keyword>
<dbReference type="InterPro" id="IPR032675">
    <property type="entry name" value="LRR_dom_sf"/>
</dbReference>
<dbReference type="Proteomes" id="UP000429607">
    <property type="component" value="Unassembled WGS sequence"/>
</dbReference>
<feature type="transmembrane region" description="Helical" evidence="1">
    <location>
        <begin position="137"/>
        <end position="158"/>
    </location>
</feature>
<dbReference type="Gene3D" id="3.80.10.10">
    <property type="entry name" value="Ribonuclease Inhibitor"/>
    <property type="match status" value="1"/>
</dbReference>
<name>A0A6A3NLP6_9STRA</name>
<dbReference type="AlphaFoldDB" id="A0A6A3NLP6"/>
<accession>A0A6A3NLP6</accession>
<protein>
    <submittedName>
        <fullName evidence="2">Uncharacterized protein</fullName>
    </submittedName>
</protein>
<proteinExistence type="predicted"/>
<evidence type="ECO:0000313" key="2">
    <source>
        <dbReference type="EMBL" id="KAE9044201.1"/>
    </source>
</evidence>
<evidence type="ECO:0000256" key="1">
    <source>
        <dbReference type="SAM" id="Phobius"/>
    </source>
</evidence>
<dbReference type="EMBL" id="QXFV01000244">
    <property type="protein sequence ID" value="KAE9044201.1"/>
    <property type="molecule type" value="Genomic_DNA"/>
</dbReference>
<keyword evidence="1" id="KW-0812">Transmembrane</keyword>
<gene>
    <name evidence="2" type="ORF">PR001_g5475</name>
</gene>
<sequence>MVTIVPLLIIIPYAQEFNLQYKIFKNPNFMYDPVPFVTMVLENRLMFVAGLLDLTTKLIPHLSIMLSLVTASELLGRGDVKVIPGAGGPSIHSLSVQPKARSSTIDKPTITETEASTANPLSPNQPKSLHALLNWKHAITVAVFVLWGVIVLLLHLLAAQRAANYEVLGCRAMTRPWISNGKVPCASLVYVCHAENTTTPDHTSFDKLDPVVLATLAIIHCPELEMPPSFQRLESLVSLHIYNSTIVSWDAKSSISATAHTRLLSVVLARSQMTEVPQGVLQPLPASLIGIQFSHTNLKTLPNDLYQRWHPFAGVSFDYGELTDIPVQMFLLPAYMYSFVGNQIETLPSLAMLPARLIIPELILTANPLKQLPAALMEPTAFIMSMNVQNTSLTNMPDWVKTNTKVVWAYGTPFCAAPMADPTLASRVMCFERPAEQQFTFPMFLFDALYPYEK</sequence>
<keyword evidence="1" id="KW-1133">Transmembrane helix</keyword>
<organism evidence="2 3">
    <name type="scientific">Phytophthora rubi</name>
    <dbReference type="NCBI Taxonomy" id="129364"/>
    <lineage>
        <taxon>Eukaryota</taxon>
        <taxon>Sar</taxon>
        <taxon>Stramenopiles</taxon>
        <taxon>Oomycota</taxon>
        <taxon>Peronosporomycetes</taxon>
        <taxon>Peronosporales</taxon>
        <taxon>Peronosporaceae</taxon>
        <taxon>Phytophthora</taxon>
    </lineage>
</organism>
<dbReference type="SUPFAM" id="SSF52058">
    <property type="entry name" value="L domain-like"/>
    <property type="match status" value="1"/>
</dbReference>
<evidence type="ECO:0000313" key="3">
    <source>
        <dbReference type="Proteomes" id="UP000429607"/>
    </source>
</evidence>